<dbReference type="AlphaFoldDB" id="A0A6L6GEU0"/>
<evidence type="ECO:0000313" key="1">
    <source>
        <dbReference type="EMBL" id="MDY6487337.1"/>
    </source>
</evidence>
<dbReference type="Proteomes" id="UP001278995">
    <property type="component" value="Unassembled WGS sequence"/>
</dbReference>
<name>A0A6L6GEU0_9GAMM</name>
<evidence type="ECO:0000313" key="3">
    <source>
        <dbReference type="Proteomes" id="UP000473854"/>
    </source>
</evidence>
<dbReference type="EMBL" id="JAXHPL010000048">
    <property type="protein sequence ID" value="MDY6487337.1"/>
    <property type="molecule type" value="Genomic_DNA"/>
</dbReference>
<evidence type="ECO:0000313" key="4">
    <source>
        <dbReference type="Proteomes" id="UP001278995"/>
    </source>
</evidence>
<evidence type="ECO:0000313" key="2">
    <source>
        <dbReference type="EMBL" id="MTD11090.1"/>
    </source>
</evidence>
<accession>A0A6L6GEU0</accession>
<dbReference type="RefSeq" id="WP_154772699.1">
    <property type="nucleotide sequence ID" value="NZ_JAXHPJ010000012.1"/>
</dbReference>
<sequence>MVTRDHTIPLRVVIKIIENEHKISPLSIEKLQAILDENIFYTTITKEEDGLLRSKKLTSQMPQGYYDEQDHLYQKWNARYIFAGINL</sequence>
<dbReference type="Proteomes" id="UP000473854">
    <property type="component" value="Unassembled WGS sequence"/>
</dbReference>
<comment type="caution">
    <text evidence="2">The sequence shown here is derived from an EMBL/GenBank/DDBJ whole genome shotgun (WGS) entry which is preliminary data.</text>
</comment>
<gene>
    <name evidence="2" type="ORF">GIX10_06510</name>
    <name evidence="1" type="ORF">SKM51_09065</name>
</gene>
<organism evidence="2 3">
    <name type="scientific">Acinetobacter faecalis</name>
    <dbReference type="NCBI Taxonomy" id="2665161"/>
    <lineage>
        <taxon>Bacteria</taxon>
        <taxon>Pseudomonadati</taxon>
        <taxon>Pseudomonadota</taxon>
        <taxon>Gammaproteobacteria</taxon>
        <taxon>Moraxellales</taxon>
        <taxon>Moraxellaceae</taxon>
        <taxon>Acinetobacter</taxon>
    </lineage>
</organism>
<dbReference type="EMBL" id="WLYL01000015">
    <property type="protein sequence ID" value="MTD11090.1"/>
    <property type="molecule type" value="Genomic_DNA"/>
</dbReference>
<reference evidence="1 4" key="2">
    <citation type="submission" date="2023-11" db="EMBL/GenBank/DDBJ databases">
        <title>The common occurrence of Acinetobacte faecalis in cattle feces and its emended description.</title>
        <authorList>
            <person name="Kyselkova M."/>
            <person name="Xanthopoulou K."/>
            <person name="Shestivska V."/>
            <person name="Spanelova P."/>
            <person name="Maixnerova M."/>
            <person name="Higgins P.G."/>
            <person name="Nemec A."/>
        </authorList>
    </citation>
    <scope>NUCLEOTIDE SEQUENCE [LARGE SCALE GENOMIC DNA]</scope>
    <source>
        <strain evidence="1 4">ANC 7483</strain>
    </source>
</reference>
<proteinExistence type="predicted"/>
<reference evidence="2 3" key="1">
    <citation type="submission" date="2019-11" db="EMBL/GenBank/DDBJ databases">
        <authorList>
            <person name="An D."/>
        </authorList>
    </citation>
    <scope>NUCLEOTIDE SEQUENCE [LARGE SCALE GENOMIC DNA]</scope>
    <source>
        <strain evidence="2 3">YIM 103518</strain>
    </source>
</reference>
<protein>
    <submittedName>
        <fullName evidence="2">Uncharacterized protein</fullName>
    </submittedName>
</protein>